<dbReference type="InterPro" id="IPR001380">
    <property type="entry name" value="Ribosomal_eL13"/>
</dbReference>
<dbReference type="PROSITE" id="PS01104">
    <property type="entry name" value="RIBOSOMAL_L13E"/>
    <property type="match status" value="1"/>
</dbReference>
<evidence type="ECO:0000256" key="1">
    <source>
        <dbReference type="ARBA" id="ARBA00022980"/>
    </source>
</evidence>
<comment type="similarity">
    <text evidence="3 4">Belongs to the eukaryotic ribosomal protein eL13 family.</text>
</comment>
<dbReference type="HAMAP" id="MF_00499">
    <property type="entry name" value="Ribosomal_eL13"/>
    <property type="match status" value="1"/>
</dbReference>
<proteinExistence type="inferred from homology"/>
<dbReference type="Proteomes" id="UP000608579">
    <property type="component" value="Unassembled WGS sequence"/>
</dbReference>
<feature type="compositionally biased region" description="Basic and acidic residues" evidence="5">
    <location>
        <begin position="69"/>
        <end position="123"/>
    </location>
</feature>
<name>A0A833EAG5_CALS0</name>
<dbReference type="EMBL" id="DQVM01000133">
    <property type="protein sequence ID" value="HIQ30284.1"/>
    <property type="molecule type" value="Genomic_DNA"/>
</dbReference>
<protein>
    <recommendedName>
        <fullName evidence="3">Large ribosomal subunit protein eL13</fullName>
    </recommendedName>
</protein>
<evidence type="ECO:0000256" key="3">
    <source>
        <dbReference type="HAMAP-Rule" id="MF_00499"/>
    </source>
</evidence>
<dbReference type="AlphaFoldDB" id="A0A833EAG5"/>
<dbReference type="GO" id="GO:0005840">
    <property type="term" value="C:ribosome"/>
    <property type="evidence" value="ECO:0007669"/>
    <property type="project" value="UniProtKB-KW"/>
</dbReference>
<organism evidence="6 7">
    <name type="scientific">Caldiarchaeum subterraneum</name>
    <dbReference type="NCBI Taxonomy" id="311458"/>
    <lineage>
        <taxon>Archaea</taxon>
        <taxon>Nitrososphaerota</taxon>
        <taxon>Candidatus Caldarchaeales</taxon>
        <taxon>Candidatus Caldarchaeaceae</taxon>
        <taxon>Candidatus Caldarchaeum</taxon>
    </lineage>
</organism>
<dbReference type="GO" id="GO:0003735">
    <property type="term" value="F:structural constituent of ribosome"/>
    <property type="evidence" value="ECO:0007669"/>
    <property type="project" value="InterPro"/>
</dbReference>
<gene>
    <name evidence="3" type="primary">rpl13e</name>
    <name evidence="6" type="ORF">EYH45_06945</name>
</gene>
<dbReference type="InterPro" id="IPR018256">
    <property type="entry name" value="Ribosomal_eL13_CS"/>
</dbReference>
<dbReference type="GO" id="GO:1990904">
    <property type="term" value="C:ribonucleoprotein complex"/>
    <property type="evidence" value="ECO:0007669"/>
    <property type="project" value="UniProtKB-KW"/>
</dbReference>
<evidence type="ECO:0000256" key="5">
    <source>
        <dbReference type="SAM" id="MobiDB-lite"/>
    </source>
</evidence>
<comment type="caution">
    <text evidence="6">The sequence shown here is derived from an EMBL/GenBank/DDBJ whole genome shotgun (WGS) entry which is preliminary data.</text>
</comment>
<evidence type="ECO:0000313" key="6">
    <source>
        <dbReference type="EMBL" id="HIQ30284.1"/>
    </source>
</evidence>
<keyword evidence="2 3" id="KW-0687">Ribonucleoprotein</keyword>
<feature type="region of interest" description="Disordered" evidence="5">
    <location>
        <begin position="69"/>
        <end position="137"/>
    </location>
</feature>
<keyword evidence="1 3" id="KW-0689">Ribosomal protein</keyword>
<dbReference type="Pfam" id="PF01294">
    <property type="entry name" value="Ribosomal_L13e"/>
    <property type="match status" value="1"/>
</dbReference>
<dbReference type="GO" id="GO:0006412">
    <property type="term" value="P:translation"/>
    <property type="evidence" value="ECO:0007669"/>
    <property type="project" value="UniProtKB-UniRule"/>
</dbReference>
<evidence type="ECO:0000256" key="2">
    <source>
        <dbReference type="ARBA" id="ARBA00023274"/>
    </source>
</evidence>
<sequence length="137" mass="15770">MTEATTPVVYKPGLFEQRREGRGFSVGELRAVGLSVKQARKLGLRVDGRRKTVHGWNVEGLRRFLEALRQRDVAEQPKELEAEGVRHDKTETELEEAAKVEEKPKERRRGRREDKPAETGEKPKRGRRGRKKKEDTG</sequence>
<reference evidence="6" key="1">
    <citation type="journal article" date="2020" name="ISME J.">
        <title>Gammaproteobacteria mediating utilization of methyl-, sulfur- and petroleum organic compounds in deep ocean hydrothermal plumes.</title>
        <authorList>
            <person name="Zhou Z."/>
            <person name="Liu Y."/>
            <person name="Pan J."/>
            <person name="Cron B.R."/>
            <person name="Toner B.M."/>
            <person name="Anantharaman K."/>
            <person name="Breier J.A."/>
            <person name="Dick G.J."/>
            <person name="Li M."/>
        </authorList>
    </citation>
    <scope>NUCLEOTIDE SEQUENCE</scope>
    <source>
        <strain evidence="6">SZUA-1515</strain>
    </source>
</reference>
<evidence type="ECO:0000256" key="4">
    <source>
        <dbReference type="RuleBase" id="RU000572"/>
    </source>
</evidence>
<accession>A0A833EAG5</accession>
<evidence type="ECO:0000313" key="7">
    <source>
        <dbReference type="Proteomes" id="UP000608579"/>
    </source>
</evidence>